<feature type="region of interest" description="Disordered" evidence="1">
    <location>
        <begin position="1473"/>
        <end position="1559"/>
    </location>
</feature>
<dbReference type="InterPro" id="IPR036890">
    <property type="entry name" value="HATPase_C_sf"/>
</dbReference>
<dbReference type="PANTHER" id="PTHR47839">
    <property type="entry name" value="DOMAIN PROTEIN, PUTATIVE (AFU_ORTHOLOGUE AFUA_6G04830)-RELATED"/>
    <property type="match status" value="1"/>
</dbReference>
<evidence type="ECO:0000313" key="3">
    <source>
        <dbReference type="EMBL" id="KAG0147695.1"/>
    </source>
</evidence>
<dbReference type="Gene3D" id="3.30.565.10">
    <property type="entry name" value="Histidine kinase-like ATPase, C-terminal domain"/>
    <property type="match status" value="1"/>
</dbReference>
<evidence type="ECO:0000259" key="2">
    <source>
        <dbReference type="Pfam" id="PF25794"/>
    </source>
</evidence>
<dbReference type="EMBL" id="MU167245">
    <property type="protein sequence ID" value="KAG0147695.1"/>
    <property type="molecule type" value="Genomic_DNA"/>
</dbReference>
<dbReference type="InterPro" id="IPR058210">
    <property type="entry name" value="SACS/Nov_dom"/>
</dbReference>
<dbReference type="Pfam" id="PF12449">
    <property type="entry name" value="DUF3684"/>
    <property type="match status" value="1"/>
</dbReference>
<dbReference type="OrthoDB" id="10031156at2759"/>
<dbReference type="Proteomes" id="UP000886653">
    <property type="component" value="Unassembled WGS sequence"/>
</dbReference>
<dbReference type="SUPFAM" id="SSF55874">
    <property type="entry name" value="ATPase domain of HSP90 chaperone/DNA topoisomerase II/histidine kinase"/>
    <property type="match status" value="1"/>
</dbReference>
<dbReference type="Pfam" id="PF25794">
    <property type="entry name" value="SACS"/>
    <property type="match status" value="1"/>
</dbReference>
<sequence>MANFAQALQGLPDEAVEVNQRALIDKVLARYSGENTVFRELLQNADDASASAVEIKFLSSTESDITQPAPSIGPLPDLKTHKIARVVARNNGIPFRDQDWSRLRKIAEGNPDESKIGAFGVGFYALWSICDAPIVMSGDAIMGFSWSTKNPDQLVTRRGTNPSPSQWTTFVMDVRSPSPIPPPFEFSRFLATSLAFTTQIKTLSFYFDDHLLCKLEKKLAPPQSLTPPSNLNALSPMQMMKIVGVDQTSVQIDATVLRWTLQGFNTKTKPTLSATLAAATSTSSFATRMLSAFTSKASPLASPSLTPTPTETANANADPLAILKASLFLRVVTGNVNVSVPEAFSAELERATKKPPPKKTQYQLVWTNKDEFDAGNDSSAEDGASKLMIGDQRARAVFDGLISNLKVQGRVFIGFPTHQTTGFSGSVAARFIPTVERESLDLQANYVADWNRELLAIGGILARMIYEGEMKEIAGLWTKNIPDSTRTWLIGRALHAMQFFTFHASTPAGTVSLDTEQSFFKCDRNRTITVPSSAGPQSAINVRLPRSELAAFIKNVPVIPPEVSKNAQLLIDKLRERRLITEISLEDIFKELENRVFSVDEMRDCMSWWIGLTSVQGYDRSLVQRFLRCAVFQYLPAAINSTTDTPSSQGSEVIMPLNAAKTFINVKLIPTDVPTPPHCLPFVLTKSLSSDSLRKVFGFNELNLLDFTTHLFSTDLTGIDRVTESPVLAERFLNILAKAWSSLSLELQTEIVSYLQEKVFIPTRHGMRKSSEAYHSNVTLFQDLAVVCLPSGTPVKGVMEKVLTAIGVRKHVELQMVFSRLLGSGEWNHADLVKYLVSVRDILTDVEVDRLRQTNWLPKDGEPKVTPIPGPDGKTRKPKTIRYAASQLYEPTPANRELQLPLVEWPVKWRSTSDEAKLLYFLGLNKIPPVKPLLQIAANTQDFNLREKALSFFIEHFGDYRSSYRPDAQTSAYVPCTTGLFNPLECYSNPEASAMGFPVLQAKYLVDSQKFGLKQDPPSAQLVKRLSEQPPANATKARKVFEYLSTRVADFSQSELASLKTASFIPVVKGSHAPPSTCFFQPQTDVNSGPFRSLFTYIDFGPASKPFLLACGVKNEPTVQEITQMLITDPAKFYALAGSAEEYLQVLRNVAANAHLLSSSLKQAMQKSAFILGSRRVTPSVLAGEKAQVYEDEEDEIEAGQPFVHVLALPKDVVIIDDSHSYSQFTTIIIACPQEEVFEQLAESLGASRLTKILNESFRIERANPEHNERTEEMRKLMVERTALFLHERQAGVRNDVIRDAEWMKRHLVVKQVEHLALHRDLVYLGTKHSSVLQATASATMEGRSTMVLYLARKTEIDWFELASTVCKLILAHQKLSDSLFFMTILQTSLKNLKRRGVNVDRIINARKAEREAAQQRVREQKLQMQLDSANELTPDQLEAHAHELEKKFPDAEPDFIRQALLSEKEDHLKQVSEKFNHGTYKKKPAVPTPSMPVISQQQSGLFSSLRRKLLNNDHQSPHPQPHPISPPPLGIPSPQPPSLDGPRPKSLLPTPSQATPMSDIRTNLIKAINVSRPDNNADIRTKPDTKPVKESEASYCDPTGAREDLSFLTNVGGLRFYVSRKVNSGEMVMMEYGDALNRYIEKVIKPVGDVFDIDPRSLHVFYDLEGPIIAFNRNGSLFFNLRYYLAWYDDHVKQGILADALIGTFSSFAHELAHNLVEAHNSEHEWWMSAFIEQYFLRIAAHIASVQGQF</sequence>
<organism evidence="3 4">
    <name type="scientific">Cronartium quercuum f. sp. fusiforme G11</name>
    <dbReference type="NCBI Taxonomy" id="708437"/>
    <lineage>
        <taxon>Eukaryota</taxon>
        <taxon>Fungi</taxon>
        <taxon>Dikarya</taxon>
        <taxon>Basidiomycota</taxon>
        <taxon>Pucciniomycotina</taxon>
        <taxon>Pucciniomycetes</taxon>
        <taxon>Pucciniales</taxon>
        <taxon>Coleosporiaceae</taxon>
        <taxon>Cronartium</taxon>
    </lineage>
</organism>
<evidence type="ECO:0000256" key="1">
    <source>
        <dbReference type="SAM" id="MobiDB-lite"/>
    </source>
</evidence>
<feature type="compositionally biased region" description="Polar residues" evidence="1">
    <location>
        <begin position="1494"/>
        <end position="1503"/>
    </location>
</feature>
<gene>
    <name evidence="3" type="ORF">CROQUDRAFT_655905</name>
</gene>
<feature type="compositionally biased region" description="Basic and acidic residues" evidence="1">
    <location>
        <begin position="1576"/>
        <end position="1593"/>
    </location>
</feature>
<evidence type="ECO:0000313" key="4">
    <source>
        <dbReference type="Proteomes" id="UP000886653"/>
    </source>
</evidence>
<protein>
    <recommendedName>
        <fullName evidence="2">Sacsin/Nov domain-containing protein</fullName>
    </recommendedName>
</protein>
<name>A0A9P6NQI0_9BASI</name>
<proteinExistence type="predicted"/>
<accession>A0A9P6NQI0</accession>
<feature type="region of interest" description="Disordered" evidence="1">
    <location>
        <begin position="1575"/>
        <end position="1597"/>
    </location>
</feature>
<dbReference type="InterPro" id="IPR022155">
    <property type="entry name" value="DUF3684"/>
</dbReference>
<feature type="compositionally biased region" description="Pro residues" evidence="1">
    <location>
        <begin position="1519"/>
        <end position="1540"/>
    </location>
</feature>
<dbReference type="PANTHER" id="PTHR47839:SF1">
    <property type="entry name" value="DOMAIN PROTEIN, PUTATIVE (AFU_ORTHOLOGUE AFUA_6G04830)-RELATED"/>
    <property type="match status" value="1"/>
</dbReference>
<dbReference type="NCBIfam" id="NF047352">
    <property type="entry name" value="P_loop_sacsin"/>
    <property type="match status" value="1"/>
</dbReference>
<feature type="domain" description="Sacsin/Nov" evidence="2">
    <location>
        <begin position="23"/>
        <end position="142"/>
    </location>
</feature>
<reference evidence="3" key="1">
    <citation type="submission" date="2013-11" db="EMBL/GenBank/DDBJ databases">
        <title>Genome sequence of the fusiform rust pathogen reveals effectors for host alternation and coevolution with pine.</title>
        <authorList>
            <consortium name="DOE Joint Genome Institute"/>
            <person name="Smith K."/>
            <person name="Pendleton A."/>
            <person name="Kubisiak T."/>
            <person name="Anderson C."/>
            <person name="Salamov A."/>
            <person name="Aerts A."/>
            <person name="Riley R."/>
            <person name="Clum A."/>
            <person name="Lindquist E."/>
            <person name="Ence D."/>
            <person name="Campbell M."/>
            <person name="Kronenberg Z."/>
            <person name="Feau N."/>
            <person name="Dhillon B."/>
            <person name="Hamelin R."/>
            <person name="Burleigh J."/>
            <person name="Smith J."/>
            <person name="Yandell M."/>
            <person name="Nelson C."/>
            <person name="Grigoriev I."/>
            <person name="Davis J."/>
        </authorList>
    </citation>
    <scope>NUCLEOTIDE SEQUENCE</scope>
    <source>
        <strain evidence="3">G11</strain>
    </source>
</reference>
<keyword evidence="4" id="KW-1185">Reference proteome</keyword>
<comment type="caution">
    <text evidence="3">The sequence shown here is derived from an EMBL/GenBank/DDBJ whole genome shotgun (WGS) entry which is preliminary data.</text>
</comment>